<keyword evidence="4" id="KW-0227">DNA damage</keyword>
<keyword evidence="3" id="KW-0808">Transferase</keyword>
<dbReference type="InterPro" id="IPR036388">
    <property type="entry name" value="WH-like_DNA-bd_sf"/>
</dbReference>
<dbReference type="NCBIfam" id="TIGR00589">
    <property type="entry name" value="ogt"/>
    <property type="match status" value="1"/>
</dbReference>
<accession>A0ABT0UI78</accession>
<evidence type="ECO:0000256" key="4">
    <source>
        <dbReference type="ARBA" id="ARBA00022763"/>
    </source>
</evidence>
<proteinExistence type="predicted"/>
<dbReference type="PANTHER" id="PTHR10815">
    <property type="entry name" value="METHYLATED-DNA--PROTEIN-CYSTEINE METHYLTRANSFERASE"/>
    <property type="match status" value="1"/>
</dbReference>
<dbReference type="Pfam" id="PF01035">
    <property type="entry name" value="DNA_binding_1"/>
    <property type="match status" value="1"/>
</dbReference>
<organism evidence="8 9">
    <name type="scientific">Streptomyces albipurpureus</name>
    <dbReference type="NCBI Taxonomy" id="2897419"/>
    <lineage>
        <taxon>Bacteria</taxon>
        <taxon>Bacillati</taxon>
        <taxon>Actinomycetota</taxon>
        <taxon>Actinomycetes</taxon>
        <taxon>Kitasatosporales</taxon>
        <taxon>Streptomycetaceae</taxon>
        <taxon>Streptomyces</taxon>
    </lineage>
</organism>
<dbReference type="RefSeq" id="WP_250918708.1">
    <property type="nucleotide sequence ID" value="NZ_JAMQAW010000007.1"/>
</dbReference>
<keyword evidence="9" id="KW-1185">Reference proteome</keyword>
<sequence length="199" mass="21050">MNSRSLPAGTVALTVHRTPLGPVALGASDEAILYCVPAPLEQARRRLGPLARELIENAGGFTPSQARLLSQARSEIDSYLRRERSSFTVPVDLRAATPFSQEVMLSLQAFVSYGHTATYTEIATKLLRPKAARAVGGALAANPVCVILPCHRVVGSRGLTGYAGGLPAKRFLLALESAAPVTPENLLVTPATAAERPAR</sequence>
<name>A0ABT0UI78_9ACTN</name>
<dbReference type="Gene3D" id="1.10.10.10">
    <property type="entry name" value="Winged helix-like DNA-binding domain superfamily/Winged helix DNA-binding domain"/>
    <property type="match status" value="1"/>
</dbReference>
<dbReference type="SUPFAM" id="SSF53155">
    <property type="entry name" value="Methylated DNA-protein cysteine methyltransferase domain"/>
    <property type="match status" value="1"/>
</dbReference>
<dbReference type="CDD" id="cd06445">
    <property type="entry name" value="ATase"/>
    <property type="match status" value="1"/>
</dbReference>
<keyword evidence="5" id="KW-0234">DNA repair</keyword>
<evidence type="ECO:0000256" key="2">
    <source>
        <dbReference type="ARBA" id="ARBA00022603"/>
    </source>
</evidence>
<dbReference type="InterPro" id="IPR014048">
    <property type="entry name" value="MethylDNA_cys_MeTrfase_DNA-bd"/>
</dbReference>
<evidence type="ECO:0000256" key="1">
    <source>
        <dbReference type="ARBA" id="ARBA00001286"/>
    </source>
</evidence>
<comment type="catalytic activity">
    <reaction evidence="1">
        <text>a 4-O-methyl-thymidine in DNA + L-cysteinyl-[protein] = a thymidine in DNA + S-methyl-L-cysteinyl-[protein]</text>
        <dbReference type="Rhea" id="RHEA:53428"/>
        <dbReference type="Rhea" id="RHEA-COMP:10131"/>
        <dbReference type="Rhea" id="RHEA-COMP:10132"/>
        <dbReference type="Rhea" id="RHEA-COMP:13555"/>
        <dbReference type="Rhea" id="RHEA-COMP:13556"/>
        <dbReference type="ChEBI" id="CHEBI:29950"/>
        <dbReference type="ChEBI" id="CHEBI:82612"/>
        <dbReference type="ChEBI" id="CHEBI:137386"/>
        <dbReference type="ChEBI" id="CHEBI:137387"/>
        <dbReference type="EC" id="2.1.1.63"/>
    </reaction>
</comment>
<feature type="domain" description="Methylated-DNA-[protein]-cysteine S-methyltransferase DNA binding" evidence="7">
    <location>
        <begin position="98"/>
        <end position="177"/>
    </location>
</feature>
<gene>
    <name evidence="8" type="ORF">NBG84_08680</name>
</gene>
<evidence type="ECO:0000313" key="9">
    <source>
        <dbReference type="Proteomes" id="UP001431429"/>
    </source>
</evidence>
<evidence type="ECO:0000256" key="6">
    <source>
        <dbReference type="ARBA" id="ARBA00049348"/>
    </source>
</evidence>
<evidence type="ECO:0000259" key="7">
    <source>
        <dbReference type="Pfam" id="PF01035"/>
    </source>
</evidence>
<dbReference type="Gene3D" id="3.30.160.70">
    <property type="entry name" value="Methylated DNA-protein cysteine methyltransferase domain"/>
    <property type="match status" value="1"/>
</dbReference>
<dbReference type="EMBL" id="JAMQAW010000007">
    <property type="protein sequence ID" value="MCM2388372.1"/>
    <property type="molecule type" value="Genomic_DNA"/>
</dbReference>
<protein>
    <submittedName>
        <fullName evidence="8">Methylated-DNA--[protein]-cysteine S-methyltransferase</fullName>
    </submittedName>
</protein>
<dbReference type="InterPro" id="IPR036217">
    <property type="entry name" value="MethylDNA_cys_MeTrfase_DNAb"/>
</dbReference>
<dbReference type="PANTHER" id="PTHR10815:SF13">
    <property type="entry name" value="METHYLATED-DNA--PROTEIN-CYSTEINE METHYLTRANSFERASE"/>
    <property type="match status" value="1"/>
</dbReference>
<evidence type="ECO:0000313" key="8">
    <source>
        <dbReference type="EMBL" id="MCM2388372.1"/>
    </source>
</evidence>
<dbReference type="SUPFAM" id="SSF46767">
    <property type="entry name" value="Methylated DNA-protein cysteine methyltransferase, C-terminal domain"/>
    <property type="match status" value="1"/>
</dbReference>
<dbReference type="InterPro" id="IPR036631">
    <property type="entry name" value="MGMT_N_sf"/>
</dbReference>
<evidence type="ECO:0000256" key="3">
    <source>
        <dbReference type="ARBA" id="ARBA00022679"/>
    </source>
</evidence>
<comment type="catalytic activity">
    <reaction evidence="6">
        <text>a 6-O-methyl-2'-deoxyguanosine in DNA + L-cysteinyl-[protein] = S-methyl-L-cysteinyl-[protein] + a 2'-deoxyguanosine in DNA</text>
        <dbReference type="Rhea" id="RHEA:24000"/>
        <dbReference type="Rhea" id="RHEA-COMP:10131"/>
        <dbReference type="Rhea" id="RHEA-COMP:10132"/>
        <dbReference type="Rhea" id="RHEA-COMP:11367"/>
        <dbReference type="Rhea" id="RHEA-COMP:11368"/>
        <dbReference type="ChEBI" id="CHEBI:29950"/>
        <dbReference type="ChEBI" id="CHEBI:82612"/>
        <dbReference type="ChEBI" id="CHEBI:85445"/>
        <dbReference type="ChEBI" id="CHEBI:85448"/>
        <dbReference type="EC" id="2.1.1.63"/>
    </reaction>
</comment>
<comment type="caution">
    <text evidence="8">The sequence shown here is derived from an EMBL/GenBank/DDBJ whole genome shotgun (WGS) entry which is preliminary data.</text>
</comment>
<dbReference type="InterPro" id="IPR001497">
    <property type="entry name" value="MethylDNA_cys_MeTrfase_AS"/>
</dbReference>
<dbReference type="PROSITE" id="PS00374">
    <property type="entry name" value="MGMT"/>
    <property type="match status" value="1"/>
</dbReference>
<evidence type="ECO:0000256" key="5">
    <source>
        <dbReference type="ARBA" id="ARBA00023204"/>
    </source>
</evidence>
<dbReference type="Proteomes" id="UP001431429">
    <property type="component" value="Unassembled WGS sequence"/>
</dbReference>
<reference evidence="8" key="1">
    <citation type="submission" date="2022-06" db="EMBL/GenBank/DDBJ databases">
        <title>Genome public.</title>
        <authorList>
            <person name="Sun Q."/>
        </authorList>
    </citation>
    <scope>NUCLEOTIDE SEQUENCE</scope>
    <source>
        <strain evidence="8">CWNU-1</strain>
    </source>
</reference>
<keyword evidence="2" id="KW-0489">Methyltransferase</keyword>